<evidence type="ECO:0000313" key="2">
    <source>
        <dbReference type="Proteomes" id="UP001230207"/>
    </source>
</evidence>
<comment type="caution">
    <text evidence="1">The sequence shown here is derived from an EMBL/GenBank/DDBJ whole genome shotgun (WGS) entry which is preliminary data.</text>
</comment>
<proteinExistence type="predicted"/>
<gene>
    <name evidence="1" type="ORF">QO002_004506</name>
</gene>
<keyword evidence="2" id="KW-1185">Reference proteome</keyword>
<protein>
    <submittedName>
        <fullName evidence="1">Uncharacterized protein</fullName>
    </submittedName>
</protein>
<sequence>MMVIFMLSQLRWGPLSQVQPVSILEPEETV</sequence>
<evidence type="ECO:0000313" key="1">
    <source>
        <dbReference type="EMBL" id="MDQ0322300.1"/>
    </source>
</evidence>
<organism evidence="1 2">
    <name type="scientific">Pararhizobium capsulatum DSM 1112</name>
    <dbReference type="NCBI Taxonomy" id="1121113"/>
    <lineage>
        <taxon>Bacteria</taxon>
        <taxon>Pseudomonadati</taxon>
        <taxon>Pseudomonadota</taxon>
        <taxon>Alphaproteobacteria</taxon>
        <taxon>Hyphomicrobiales</taxon>
        <taxon>Rhizobiaceae</taxon>
        <taxon>Rhizobium/Agrobacterium group</taxon>
        <taxon>Pararhizobium</taxon>
    </lineage>
</organism>
<reference evidence="1 2" key="1">
    <citation type="submission" date="2023-07" db="EMBL/GenBank/DDBJ databases">
        <title>Genomic Encyclopedia of Type Strains, Phase IV (KMG-IV): sequencing the most valuable type-strain genomes for metagenomic binning, comparative biology and taxonomic classification.</title>
        <authorList>
            <person name="Goeker M."/>
        </authorList>
    </citation>
    <scope>NUCLEOTIDE SEQUENCE [LARGE SCALE GENOMIC DNA]</scope>
    <source>
        <strain evidence="1 2">DSM 1112</strain>
    </source>
</reference>
<accession>A0ABU0BVL7</accession>
<name>A0ABU0BVL7_9HYPH</name>
<dbReference type="Proteomes" id="UP001230207">
    <property type="component" value="Unassembled WGS sequence"/>
</dbReference>
<dbReference type="EMBL" id="JAUSVF010000002">
    <property type="protein sequence ID" value="MDQ0322300.1"/>
    <property type="molecule type" value="Genomic_DNA"/>
</dbReference>